<protein>
    <submittedName>
        <fullName evidence="1">Uncharacterized protein</fullName>
    </submittedName>
</protein>
<dbReference type="EMBL" id="JASBWV010000012">
    <property type="protein sequence ID" value="KAJ9123523.1"/>
    <property type="molecule type" value="Genomic_DNA"/>
</dbReference>
<evidence type="ECO:0000313" key="2">
    <source>
        <dbReference type="Proteomes" id="UP001234202"/>
    </source>
</evidence>
<dbReference type="Proteomes" id="UP001234202">
    <property type="component" value="Unassembled WGS sequence"/>
</dbReference>
<sequence length="647" mass="72510">MATSLDPDSDPDSPVTSATFYLPVRALSALRPFPFSLECDDTVETRRTRPKNPPAKKKTTEGPQDAQLAQDLADLKDYTKSKFDEIQESVDQATVMARTSVEEREADLRDHTTNVVRELLTDPAILAGMKRALLTDQAASGSEGSTSKKGRRAGPRAANPEQQMRKSRLEPHHWEELPQISNDKGTVRHWPRPALVASTTQPFELPVEDIVREGNIVADALVKGVDVIWPVLALPPNAAVSAAANDGQGQSSNHGSAPASHTNAPSATNTPPAASVSIAIPAALTADDSASIQPVQANKTVSVWRPHFSQTNATTSTDFREEVKLRCSKLLESPAYKDSRQYTDTEIDQNIWTYWENCRKMYKIQLSATKIGGQQATQRRDRRKLRSDRASQARFDLFDKSPLAGTVNAVRLKKGLAAWPWSIMPEYLSDDEEERFVKRADLDEREMYYRAANKDKERYNKQDMWESREPFFFTYECREASFLLDNFVNITRGGLTPIFRVPVDLLQKDWDDVTWPPIRSRDSNGEPDDDADGYVIYDFMVDHAAIADNPGYAECKAKLYPDPVDSRPTSVVDPVTGISSALPTVEQRCSEPAFSALGLWSTMCQQFAQTEERQEEATLVEKYSQLQKSQAPTTRIRAREQPLRLRR</sequence>
<organism evidence="1 2">
    <name type="scientific">Naganishia onofrii</name>
    <dbReference type="NCBI Taxonomy" id="1851511"/>
    <lineage>
        <taxon>Eukaryota</taxon>
        <taxon>Fungi</taxon>
        <taxon>Dikarya</taxon>
        <taxon>Basidiomycota</taxon>
        <taxon>Agaricomycotina</taxon>
        <taxon>Tremellomycetes</taxon>
        <taxon>Filobasidiales</taxon>
        <taxon>Filobasidiaceae</taxon>
        <taxon>Naganishia</taxon>
    </lineage>
</organism>
<proteinExistence type="predicted"/>
<comment type="caution">
    <text evidence="1">The sequence shown here is derived from an EMBL/GenBank/DDBJ whole genome shotgun (WGS) entry which is preliminary data.</text>
</comment>
<name>A0ACC2XI60_9TREE</name>
<gene>
    <name evidence="1" type="ORF">QFC24_003738</name>
</gene>
<accession>A0ACC2XI60</accession>
<evidence type="ECO:0000313" key="1">
    <source>
        <dbReference type="EMBL" id="KAJ9123523.1"/>
    </source>
</evidence>
<keyword evidence="2" id="KW-1185">Reference proteome</keyword>
<reference evidence="1" key="1">
    <citation type="submission" date="2023-04" db="EMBL/GenBank/DDBJ databases">
        <title>Draft Genome sequencing of Naganishia species isolated from polar environments using Oxford Nanopore Technology.</title>
        <authorList>
            <person name="Leo P."/>
            <person name="Venkateswaran K."/>
        </authorList>
    </citation>
    <scope>NUCLEOTIDE SEQUENCE</scope>
    <source>
        <strain evidence="1">DBVPG 5303</strain>
    </source>
</reference>